<dbReference type="Gene3D" id="2.10.110.10">
    <property type="entry name" value="Cysteine Rich Protein"/>
    <property type="match status" value="5"/>
</dbReference>
<evidence type="ECO:0000313" key="9">
    <source>
        <dbReference type="Proteomes" id="UP000663845"/>
    </source>
</evidence>
<keyword evidence="4 5" id="KW-0440">LIM domain</keyword>
<evidence type="ECO:0000256" key="4">
    <source>
        <dbReference type="ARBA" id="ARBA00023038"/>
    </source>
</evidence>
<proteinExistence type="predicted"/>
<dbReference type="GO" id="GO:0005737">
    <property type="term" value="C:cytoplasm"/>
    <property type="evidence" value="ECO:0007669"/>
    <property type="project" value="TreeGrafter"/>
</dbReference>
<dbReference type="InterPro" id="IPR001781">
    <property type="entry name" value="Znf_LIM"/>
</dbReference>
<dbReference type="GO" id="GO:0005911">
    <property type="term" value="C:cell-cell junction"/>
    <property type="evidence" value="ECO:0007669"/>
    <property type="project" value="TreeGrafter"/>
</dbReference>
<dbReference type="CDD" id="cd09334">
    <property type="entry name" value="LIM4_PINCH"/>
    <property type="match status" value="1"/>
</dbReference>
<dbReference type="AlphaFoldDB" id="A0A814RWX3"/>
<evidence type="ECO:0000256" key="2">
    <source>
        <dbReference type="ARBA" id="ARBA00022737"/>
    </source>
</evidence>
<dbReference type="GO" id="GO:2001046">
    <property type="term" value="P:positive regulation of integrin-mediated signaling pathway"/>
    <property type="evidence" value="ECO:0007669"/>
    <property type="project" value="TreeGrafter"/>
</dbReference>
<gene>
    <name evidence="7" type="ORF">JYZ213_LOCUS23479</name>
    <name evidence="8" type="ORF">OXD698_LOCUS7673</name>
</gene>
<evidence type="ECO:0000256" key="5">
    <source>
        <dbReference type="PROSITE-ProRule" id="PRU00125"/>
    </source>
</evidence>
<dbReference type="EMBL" id="CAJNOG010000277">
    <property type="protein sequence ID" value="CAF1139613.1"/>
    <property type="molecule type" value="Genomic_DNA"/>
</dbReference>
<keyword evidence="2" id="KW-0677">Repeat</keyword>
<dbReference type="Proteomes" id="UP000663845">
    <property type="component" value="Unassembled WGS sequence"/>
</dbReference>
<dbReference type="InterPro" id="IPR017351">
    <property type="entry name" value="PINCH-1-4-like"/>
</dbReference>
<reference evidence="7" key="1">
    <citation type="submission" date="2021-02" db="EMBL/GenBank/DDBJ databases">
        <authorList>
            <person name="Nowell W R."/>
        </authorList>
    </citation>
    <scope>NUCLEOTIDE SEQUENCE</scope>
</reference>
<dbReference type="GO" id="GO:0045216">
    <property type="term" value="P:cell-cell junction organization"/>
    <property type="evidence" value="ECO:0007669"/>
    <property type="project" value="TreeGrafter"/>
</dbReference>
<feature type="domain" description="LIM zinc-binding" evidence="6">
    <location>
        <begin position="116"/>
        <end position="177"/>
    </location>
</feature>
<dbReference type="CDD" id="cd09331">
    <property type="entry name" value="LIM1_PINCH"/>
    <property type="match status" value="1"/>
</dbReference>
<dbReference type="GO" id="GO:1900026">
    <property type="term" value="P:positive regulation of substrate adhesion-dependent cell spreading"/>
    <property type="evidence" value="ECO:0007669"/>
    <property type="project" value="TreeGrafter"/>
</dbReference>
<dbReference type="FunFam" id="2.10.110.10:FF:000017">
    <property type="entry name" value="Lim and senescent cell antigen-like-containing"/>
    <property type="match status" value="1"/>
</dbReference>
<keyword evidence="3 5" id="KW-0862">Zinc</keyword>
<dbReference type="Pfam" id="PF00412">
    <property type="entry name" value="LIM"/>
    <property type="match status" value="5"/>
</dbReference>
<name>A0A814RWX3_9BILA</name>
<evidence type="ECO:0000313" key="7">
    <source>
        <dbReference type="EMBL" id="CAF1139613.1"/>
    </source>
</evidence>
<dbReference type="PANTHER" id="PTHR24210:SF0">
    <property type="entry name" value="LIM DOMAIN-CONTAINING PROTEIN"/>
    <property type="match status" value="1"/>
</dbReference>
<evidence type="ECO:0000256" key="3">
    <source>
        <dbReference type="ARBA" id="ARBA00022833"/>
    </source>
</evidence>
<dbReference type="SMART" id="SM00132">
    <property type="entry name" value="LIM"/>
    <property type="match status" value="5"/>
</dbReference>
<accession>A0A814RWX3</accession>
<feature type="domain" description="LIM zinc-binding" evidence="6">
    <location>
        <begin position="179"/>
        <end position="236"/>
    </location>
</feature>
<evidence type="ECO:0000313" key="8">
    <source>
        <dbReference type="EMBL" id="CAF3625749.1"/>
    </source>
</evidence>
<dbReference type="EMBL" id="CAJOAZ010000355">
    <property type="protein sequence ID" value="CAF3625749.1"/>
    <property type="molecule type" value="Genomic_DNA"/>
</dbReference>
<protein>
    <recommendedName>
        <fullName evidence="6">LIM zinc-binding domain-containing protein</fullName>
    </recommendedName>
</protein>
<comment type="caution">
    <text evidence="7">The sequence shown here is derived from an EMBL/GenBank/DDBJ whole genome shotgun (WGS) entry which is preliminary data.</text>
</comment>
<dbReference type="PANTHER" id="PTHR24210">
    <property type="entry name" value="LIM DOMAIN-CONTAINING PROTEIN"/>
    <property type="match status" value="1"/>
</dbReference>
<evidence type="ECO:0000259" key="6">
    <source>
        <dbReference type="PROSITE" id="PS50023"/>
    </source>
</evidence>
<dbReference type="GO" id="GO:0005925">
    <property type="term" value="C:focal adhesion"/>
    <property type="evidence" value="ECO:0007669"/>
    <property type="project" value="TreeGrafter"/>
</dbReference>
<feature type="domain" description="LIM zinc-binding" evidence="6">
    <location>
        <begin position="301"/>
        <end position="360"/>
    </location>
</feature>
<dbReference type="GO" id="GO:0046872">
    <property type="term" value="F:metal ion binding"/>
    <property type="evidence" value="ECO:0007669"/>
    <property type="project" value="UniProtKB-KW"/>
</dbReference>
<dbReference type="InterPro" id="IPR047944">
    <property type="entry name" value="LIMS1/2-like_LIM1"/>
</dbReference>
<dbReference type="GO" id="GO:0098609">
    <property type="term" value="P:cell-cell adhesion"/>
    <property type="evidence" value="ECO:0007669"/>
    <property type="project" value="TreeGrafter"/>
</dbReference>
<dbReference type="PROSITE" id="PS50023">
    <property type="entry name" value="LIM_DOMAIN_2"/>
    <property type="match status" value="3"/>
</dbReference>
<organism evidence="7 9">
    <name type="scientific">Adineta steineri</name>
    <dbReference type="NCBI Taxonomy" id="433720"/>
    <lineage>
        <taxon>Eukaryota</taxon>
        <taxon>Metazoa</taxon>
        <taxon>Spiralia</taxon>
        <taxon>Gnathifera</taxon>
        <taxon>Rotifera</taxon>
        <taxon>Eurotatoria</taxon>
        <taxon>Bdelloidea</taxon>
        <taxon>Adinetida</taxon>
        <taxon>Adinetidae</taxon>
        <taxon>Adineta</taxon>
    </lineage>
</organism>
<sequence length="444" mass="51071">MLTRSTDIDTAALTTLGKRHEIRFHDLITKEAELNKALAELLSMSNDMDKSSSIYSSPRSATKHNEPNTISSSINMLNRLLETLDLDNEDTKNRKQKNNDSPIRPINIFRLMLSDNVCANCHQSFATNEQIVNAAGHIWHTHCFVCTQCFQPFENGIYFEHEDRKYCERDFQMLFAPCCAECKQAIVGRVIRAIQKCFHPDCFRCQLCQIPLIEMGFSKYNGRALCRECHIKEKAKDLSLSQHICSKCHQIIDNHCLKYKDEYHHAYHFQCTSCQIQLDENGREVRGLLYCLPCYNKLDVPVCGACRRLIDDRVISALGKQWHVEHFCCARCGQPFYGSKHFENKGLAYCESDYHFLFGSLCFVCNTLITEGAYTACNKKYCADHFACSLCEKKMNEKSKFFDVDATPVCKQCYGKIPSNTRKSLQQQPQKKKQLTLILKQSTV</sequence>
<keyword evidence="1 5" id="KW-0479">Metal-binding</keyword>
<dbReference type="Proteomes" id="UP000663844">
    <property type="component" value="Unassembled WGS sequence"/>
</dbReference>
<evidence type="ECO:0000256" key="1">
    <source>
        <dbReference type="ARBA" id="ARBA00022723"/>
    </source>
</evidence>
<dbReference type="PROSITE" id="PS00478">
    <property type="entry name" value="LIM_DOMAIN_1"/>
    <property type="match status" value="2"/>
</dbReference>
<dbReference type="SUPFAM" id="SSF57716">
    <property type="entry name" value="Glucocorticoid receptor-like (DNA-binding domain)"/>
    <property type="match status" value="6"/>
</dbReference>